<feature type="binding site" evidence="18">
    <location>
        <begin position="386"/>
        <end position="387"/>
    </location>
    <ligand>
        <name>acetyl-CoA</name>
        <dbReference type="ChEBI" id="CHEBI:57288"/>
    </ligand>
</feature>
<dbReference type="InterPro" id="IPR001451">
    <property type="entry name" value="Hexapep"/>
</dbReference>
<dbReference type="InterPro" id="IPR050065">
    <property type="entry name" value="GlmU-like"/>
</dbReference>
<evidence type="ECO:0000256" key="11">
    <source>
        <dbReference type="ARBA" id="ARBA00022984"/>
    </source>
</evidence>
<dbReference type="UniPathway" id="UPA00973"/>
<dbReference type="CDD" id="cd03353">
    <property type="entry name" value="LbH_GlmU_C"/>
    <property type="match status" value="1"/>
</dbReference>
<feature type="domain" description="Mannose-1-phosphate guanyltransferase C-terminal" evidence="20">
    <location>
        <begin position="264"/>
        <end position="347"/>
    </location>
</feature>
<dbReference type="GO" id="GO:0006048">
    <property type="term" value="P:UDP-N-acetylglucosamine biosynthetic process"/>
    <property type="evidence" value="ECO:0007669"/>
    <property type="project" value="UniProtKB-UniPathway"/>
</dbReference>
<comment type="catalytic activity">
    <reaction evidence="16 18">
        <text>N-acetyl-alpha-D-glucosamine 1-phosphate + UTP + H(+) = UDP-N-acetyl-alpha-D-glucosamine + diphosphate</text>
        <dbReference type="Rhea" id="RHEA:13509"/>
        <dbReference type="ChEBI" id="CHEBI:15378"/>
        <dbReference type="ChEBI" id="CHEBI:33019"/>
        <dbReference type="ChEBI" id="CHEBI:46398"/>
        <dbReference type="ChEBI" id="CHEBI:57705"/>
        <dbReference type="ChEBI" id="CHEBI:57776"/>
        <dbReference type="EC" id="2.7.7.23"/>
    </reaction>
</comment>
<dbReference type="InterPro" id="IPR025877">
    <property type="entry name" value="MobA-like_NTP_Trfase"/>
</dbReference>
<dbReference type="GO" id="GO:0071555">
    <property type="term" value="P:cell wall organization"/>
    <property type="evidence" value="ECO:0007669"/>
    <property type="project" value="UniProtKB-KW"/>
</dbReference>
<comment type="pathway">
    <text evidence="18">Nucleotide-sugar biosynthesis; UDP-N-acetyl-alpha-D-glucosamine biosynthesis; N-acetyl-alpha-D-glucosamine 1-phosphate from alpha-D-glucosamine 6-phosphate (route II): step 2/2.</text>
</comment>
<evidence type="ECO:0000256" key="3">
    <source>
        <dbReference type="ARBA" id="ARBA00007947"/>
    </source>
</evidence>
<dbReference type="InterPro" id="IPR018357">
    <property type="entry name" value="Hexapep_transf_CS"/>
</dbReference>
<dbReference type="EC" id="2.3.1.157" evidence="18"/>
<comment type="cofactor">
    <cofactor evidence="18">
        <name>Mg(2+)</name>
        <dbReference type="ChEBI" id="CHEBI:18420"/>
    </cofactor>
    <text evidence="18">Binds 1 Mg(2+) ion per subunit.</text>
</comment>
<feature type="binding site" evidence="18">
    <location>
        <position position="380"/>
    </location>
    <ligand>
        <name>acetyl-CoA</name>
        <dbReference type="ChEBI" id="CHEBI:57288"/>
    </ligand>
</feature>
<name>A0A0W0X1E4_9GAMM</name>
<evidence type="ECO:0000256" key="18">
    <source>
        <dbReference type="HAMAP-Rule" id="MF_01631"/>
    </source>
</evidence>
<feature type="binding site" evidence="18">
    <location>
        <position position="227"/>
    </location>
    <ligand>
        <name>Mg(2+)</name>
        <dbReference type="ChEBI" id="CHEBI:18420"/>
    </ligand>
</feature>
<comment type="subunit">
    <text evidence="18">Homotrimer.</text>
</comment>
<feature type="binding site" evidence="18">
    <location>
        <position position="366"/>
    </location>
    <ligand>
        <name>UDP-N-acetyl-alpha-D-glucosamine</name>
        <dbReference type="ChEBI" id="CHEBI:57705"/>
    </ligand>
</feature>
<keyword evidence="4 18" id="KW-0963">Cytoplasm</keyword>
<feature type="binding site" evidence="18">
    <location>
        <begin position="78"/>
        <end position="79"/>
    </location>
    <ligand>
        <name>UDP-N-acetyl-alpha-D-glucosamine</name>
        <dbReference type="ChEBI" id="CHEBI:57705"/>
    </ligand>
</feature>
<comment type="caution">
    <text evidence="18">Lacks conserved residue(s) required for the propagation of feature annotation.</text>
</comment>
<evidence type="ECO:0000256" key="7">
    <source>
        <dbReference type="ARBA" id="ARBA00022723"/>
    </source>
</evidence>
<sequence>MSLHIIILAAGQGKRMHSKTPKVLHPLGGKPMLLRVIETAQALNPEKIHVIIGHGGALLRQALGELPIHWVEQAEQLGTGHAVMQALPYIASTSRVLILSADVPLIQTNTLQALLNHGDSESVPLSLLLAKVVDPTGLGRIIRSQNHQISAIVEEKDADESQRQINEIYSGICYVSAAALHRWLPALSRANAQGEYYLTEIISMAVRENLPIASLHAQDPNEILGVNNRLQLQQLERIWQKWLATKLMLAGVSLADANRIDIRGELHCGEDVFIDVNTLFEGTVSLGDGCSIAPNCILKNVTVGANSEILANTVLENCTVGEHCQIGPFARIRPGTQVAAHCKIGNFVETKNASFDTGSKANHLSYLGDVKLGKHVNIGAGTITCNYDGANKHQTIIEDGVFVGSDTQLVAPVTVGENATIGAGSTIRRNVPAGELTLTESKQKTIYGWQRPQKHPSTE</sequence>
<dbReference type="EMBL" id="LNYP01000028">
    <property type="protein sequence ID" value="KTD38395.1"/>
    <property type="molecule type" value="Genomic_DNA"/>
</dbReference>
<evidence type="ECO:0000256" key="2">
    <source>
        <dbReference type="ARBA" id="ARBA00007707"/>
    </source>
</evidence>
<dbReference type="EC" id="2.7.7.23" evidence="18"/>
<dbReference type="Gene3D" id="3.90.550.10">
    <property type="entry name" value="Spore Coat Polysaccharide Biosynthesis Protein SpsA, Chain A"/>
    <property type="match status" value="1"/>
</dbReference>
<keyword evidence="8 18" id="KW-0677">Repeat</keyword>
<dbReference type="PATRIC" id="fig|29423.5.peg.1402"/>
<evidence type="ECO:0000256" key="14">
    <source>
        <dbReference type="ARBA" id="ARBA00023316"/>
    </source>
</evidence>
<feature type="binding site" evidence="18">
    <location>
        <begin position="8"/>
        <end position="11"/>
    </location>
    <ligand>
        <name>UDP-N-acetyl-alpha-D-glucosamine</name>
        <dbReference type="ChEBI" id="CHEBI:57705"/>
    </ligand>
</feature>
<feature type="region of interest" description="Pyrophosphorylase" evidence="18">
    <location>
        <begin position="1"/>
        <end position="229"/>
    </location>
</feature>
<dbReference type="InterPro" id="IPR029044">
    <property type="entry name" value="Nucleotide-diphossugar_trans"/>
</dbReference>
<keyword evidence="14 18" id="KW-0961">Cell wall biogenesis/degradation</keyword>
<keyword evidence="9 18" id="KW-0460">Magnesium</keyword>
<protein>
    <recommendedName>
        <fullName evidence="18">Bifunctional protein GlmU</fullName>
    </recommendedName>
    <domain>
        <recommendedName>
            <fullName evidence="18">UDP-N-acetylglucosamine pyrophosphorylase</fullName>
            <ecNumber evidence="18">2.7.7.23</ecNumber>
        </recommendedName>
        <alternativeName>
            <fullName evidence="18">N-acetylglucosamine-1-phosphate uridyltransferase</fullName>
        </alternativeName>
    </domain>
    <domain>
        <recommendedName>
            <fullName evidence="18">Glucosamine-1-phosphate N-acetyltransferase</fullName>
            <ecNumber evidence="18">2.3.1.157</ecNumber>
        </recommendedName>
    </domain>
</protein>
<evidence type="ECO:0000313" key="21">
    <source>
        <dbReference type="EMBL" id="KTD38395.1"/>
    </source>
</evidence>
<evidence type="ECO:0000256" key="9">
    <source>
        <dbReference type="ARBA" id="ARBA00022842"/>
    </source>
</evidence>
<evidence type="ECO:0000256" key="5">
    <source>
        <dbReference type="ARBA" id="ARBA00022679"/>
    </source>
</evidence>
<reference evidence="21 22" key="1">
    <citation type="submission" date="2015-11" db="EMBL/GenBank/DDBJ databases">
        <title>Genomic analysis of 38 Legionella species identifies large and diverse effector repertoires.</title>
        <authorList>
            <person name="Burstein D."/>
            <person name="Amaro F."/>
            <person name="Zusman T."/>
            <person name="Lifshitz Z."/>
            <person name="Cohen O."/>
            <person name="Gilbert J.A."/>
            <person name="Pupko T."/>
            <person name="Shuman H.A."/>
            <person name="Segal G."/>
        </authorList>
    </citation>
    <scope>NUCLEOTIDE SEQUENCE [LARGE SCALE GENOMIC DNA]</scope>
    <source>
        <strain evidence="21 22">Oak Ridge-10</strain>
    </source>
</reference>
<dbReference type="SUPFAM" id="SSF51161">
    <property type="entry name" value="Trimeric LpxA-like enzymes"/>
    <property type="match status" value="1"/>
</dbReference>
<dbReference type="HAMAP" id="MF_01631">
    <property type="entry name" value="GlmU"/>
    <property type="match status" value="1"/>
</dbReference>
<keyword evidence="12 18" id="KW-0511">Multifunctional enzyme</keyword>
<dbReference type="GO" id="GO:0008360">
    <property type="term" value="P:regulation of cell shape"/>
    <property type="evidence" value="ECO:0007669"/>
    <property type="project" value="UniProtKB-KW"/>
</dbReference>
<dbReference type="PANTHER" id="PTHR43584">
    <property type="entry name" value="NUCLEOTIDYL TRANSFERASE"/>
    <property type="match status" value="1"/>
</dbReference>
<feature type="binding site" evidence="18">
    <location>
        <position position="73"/>
    </location>
    <ligand>
        <name>UDP-N-acetyl-alpha-D-glucosamine</name>
        <dbReference type="ChEBI" id="CHEBI:57705"/>
    </ligand>
</feature>
<feature type="binding site" evidence="18">
    <location>
        <position position="377"/>
    </location>
    <ligand>
        <name>UDP-N-acetyl-alpha-D-glucosamine</name>
        <dbReference type="ChEBI" id="CHEBI:57705"/>
    </ligand>
</feature>
<evidence type="ECO:0000259" key="20">
    <source>
        <dbReference type="Pfam" id="PF25087"/>
    </source>
</evidence>
<gene>
    <name evidence="18 21" type="primary">glmU</name>
    <name evidence="21" type="ORF">Loak_1340</name>
</gene>
<comment type="function">
    <text evidence="17 18">Catalyzes the last two sequential reactions in the de novo biosynthetic pathway for UDP-N-acetylglucosamine (UDP-GlcNAc). The C-terminal domain catalyzes the transfer of acetyl group from acetyl coenzyme A to glucosamine-1-phosphate (GlcN-1-P) to produce N-acetylglucosamine-1-phosphate (GlcNAc-1-P), which is converted into UDP-GlcNAc by the transfer of uridine 5-monophosphate (from uridine 5-triphosphate), a reaction catalyzed by the N-terminal domain.</text>
</comment>
<keyword evidence="5 18" id="KW-0808">Transferase</keyword>
<comment type="similarity">
    <text evidence="2 18">In the C-terminal section; belongs to the transferase hexapeptide repeat family.</text>
</comment>
<dbReference type="AlphaFoldDB" id="A0A0W0X1E4"/>
<evidence type="ECO:0000256" key="8">
    <source>
        <dbReference type="ARBA" id="ARBA00022737"/>
    </source>
</evidence>
<feature type="binding site" evidence="18">
    <location>
        <position position="102"/>
    </location>
    <ligand>
        <name>Mg(2+)</name>
        <dbReference type="ChEBI" id="CHEBI:18420"/>
    </ligand>
</feature>
<feature type="binding site" evidence="18">
    <location>
        <position position="333"/>
    </location>
    <ligand>
        <name>UDP-N-acetyl-alpha-D-glucosamine</name>
        <dbReference type="ChEBI" id="CHEBI:57705"/>
    </ligand>
</feature>
<keyword evidence="13 18" id="KW-0012">Acyltransferase</keyword>
<dbReference type="GO" id="GO:0019134">
    <property type="term" value="F:glucosamine-1-phosphate N-acetyltransferase activity"/>
    <property type="evidence" value="ECO:0007669"/>
    <property type="project" value="UniProtKB-UniRule"/>
</dbReference>
<dbReference type="Proteomes" id="UP000054858">
    <property type="component" value="Unassembled WGS sequence"/>
</dbReference>
<proteinExistence type="inferred from homology"/>
<comment type="subcellular location">
    <subcellularLocation>
        <location evidence="1 18">Cytoplasm</location>
    </subcellularLocation>
</comment>
<evidence type="ECO:0000256" key="10">
    <source>
        <dbReference type="ARBA" id="ARBA00022960"/>
    </source>
</evidence>
<evidence type="ECO:0000256" key="1">
    <source>
        <dbReference type="ARBA" id="ARBA00004496"/>
    </source>
</evidence>
<dbReference type="GO" id="GO:0009245">
    <property type="term" value="P:lipid A biosynthetic process"/>
    <property type="evidence" value="ECO:0007669"/>
    <property type="project" value="UniProtKB-UniRule"/>
</dbReference>
<evidence type="ECO:0000256" key="13">
    <source>
        <dbReference type="ARBA" id="ARBA00023315"/>
    </source>
</evidence>
<feature type="active site" description="Proton acceptor" evidence="18">
    <location>
        <position position="363"/>
    </location>
</feature>
<keyword evidence="11 18" id="KW-0573">Peptidoglycan synthesis</keyword>
<keyword evidence="6 18" id="KW-0548">Nucleotidyltransferase</keyword>
<evidence type="ECO:0000256" key="16">
    <source>
        <dbReference type="ARBA" id="ARBA00048493"/>
    </source>
</evidence>
<dbReference type="InterPro" id="IPR011004">
    <property type="entry name" value="Trimer_LpxA-like_sf"/>
</dbReference>
<feature type="binding site" evidence="18">
    <location>
        <position position="351"/>
    </location>
    <ligand>
        <name>UDP-N-acetyl-alpha-D-glucosamine</name>
        <dbReference type="ChEBI" id="CHEBI:57705"/>
    </ligand>
</feature>
<keyword evidence="10 18" id="KW-0133">Cell shape</keyword>
<feature type="region of interest" description="Linker" evidence="18">
    <location>
        <begin position="230"/>
        <end position="250"/>
    </location>
</feature>
<dbReference type="GO" id="GO:0005737">
    <property type="term" value="C:cytoplasm"/>
    <property type="evidence" value="ECO:0007669"/>
    <property type="project" value="UniProtKB-SubCell"/>
</dbReference>
<dbReference type="NCBIfam" id="TIGR01173">
    <property type="entry name" value="glmU"/>
    <property type="match status" value="1"/>
</dbReference>
<dbReference type="PROSITE" id="PS00101">
    <property type="entry name" value="HEXAPEP_TRANSFERASES"/>
    <property type="match status" value="1"/>
</dbReference>
<keyword evidence="7 18" id="KW-0479">Metal-binding</keyword>
<dbReference type="UniPathway" id="UPA00113">
    <property type="reaction ID" value="UER00532"/>
</dbReference>
<evidence type="ECO:0000256" key="15">
    <source>
        <dbReference type="ARBA" id="ARBA00048247"/>
    </source>
</evidence>
<evidence type="ECO:0000256" key="6">
    <source>
        <dbReference type="ARBA" id="ARBA00022695"/>
    </source>
</evidence>
<dbReference type="Pfam" id="PF25087">
    <property type="entry name" value="GMPPB_C"/>
    <property type="match status" value="1"/>
</dbReference>
<feature type="binding site" evidence="18">
    <location>
        <position position="139"/>
    </location>
    <ligand>
        <name>UDP-N-acetyl-alpha-D-glucosamine</name>
        <dbReference type="ChEBI" id="CHEBI:57705"/>
    </ligand>
</feature>
<dbReference type="GO" id="GO:0000287">
    <property type="term" value="F:magnesium ion binding"/>
    <property type="evidence" value="ECO:0007669"/>
    <property type="project" value="UniProtKB-UniRule"/>
</dbReference>
<dbReference type="Pfam" id="PF12804">
    <property type="entry name" value="NTP_transf_3"/>
    <property type="match status" value="1"/>
</dbReference>
<evidence type="ECO:0000256" key="4">
    <source>
        <dbReference type="ARBA" id="ARBA00022490"/>
    </source>
</evidence>
<feature type="binding site" evidence="18">
    <location>
        <position position="405"/>
    </location>
    <ligand>
        <name>acetyl-CoA</name>
        <dbReference type="ChEBI" id="CHEBI:57288"/>
    </ligand>
</feature>
<feature type="binding site" evidence="18">
    <location>
        <position position="22"/>
    </location>
    <ligand>
        <name>UDP-N-acetyl-alpha-D-glucosamine</name>
        <dbReference type="ChEBI" id="CHEBI:57705"/>
    </ligand>
</feature>
<feature type="region of interest" description="N-acetyltransferase" evidence="18">
    <location>
        <begin position="251"/>
        <end position="459"/>
    </location>
</feature>
<dbReference type="PANTHER" id="PTHR43584:SF3">
    <property type="entry name" value="BIFUNCTIONAL PROTEIN GLMU"/>
    <property type="match status" value="1"/>
</dbReference>
<evidence type="ECO:0000256" key="17">
    <source>
        <dbReference type="ARBA" id="ARBA00049628"/>
    </source>
</evidence>
<dbReference type="Pfam" id="PF00132">
    <property type="entry name" value="Hexapep"/>
    <property type="match status" value="1"/>
</dbReference>
<dbReference type="GO" id="GO:0003977">
    <property type="term" value="F:UDP-N-acetylglucosamine diphosphorylase activity"/>
    <property type="evidence" value="ECO:0007669"/>
    <property type="project" value="UniProtKB-UniRule"/>
</dbReference>
<dbReference type="CDD" id="cd02540">
    <property type="entry name" value="GT2_GlmU_N_bac"/>
    <property type="match status" value="1"/>
</dbReference>
<evidence type="ECO:0000259" key="19">
    <source>
        <dbReference type="Pfam" id="PF12804"/>
    </source>
</evidence>
<comment type="pathway">
    <text evidence="18">Bacterial outer membrane biogenesis; LPS lipid A biosynthesis.</text>
</comment>
<dbReference type="InterPro" id="IPR038009">
    <property type="entry name" value="GlmU_C_LbH"/>
</dbReference>
<feature type="binding site" evidence="18">
    <location>
        <position position="227"/>
    </location>
    <ligand>
        <name>UDP-N-acetyl-alpha-D-glucosamine</name>
        <dbReference type="ChEBI" id="CHEBI:57705"/>
    </ligand>
</feature>
<dbReference type="InterPro" id="IPR056729">
    <property type="entry name" value="GMPPB_C"/>
</dbReference>
<organism evidence="21 22">
    <name type="scientific">Legionella oakridgensis</name>
    <dbReference type="NCBI Taxonomy" id="29423"/>
    <lineage>
        <taxon>Bacteria</taxon>
        <taxon>Pseudomonadati</taxon>
        <taxon>Pseudomonadota</taxon>
        <taxon>Gammaproteobacteria</taxon>
        <taxon>Legionellales</taxon>
        <taxon>Legionellaceae</taxon>
        <taxon>Legionella</taxon>
    </lineage>
</organism>
<dbReference type="InterPro" id="IPR005882">
    <property type="entry name" value="Bifunctional_GlmU"/>
</dbReference>
<feature type="domain" description="MobA-like NTP transferase" evidence="19">
    <location>
        <begin position="6"/>
        <end position="120"/>
    </location>
</feature>
<comment type="catalytic activity">
    <reaction evidence="15 18">
        <text>alpha-D-glucosamine 1-phosphate + acetyl-CoA = N-acetyl-alpha-D-glucosamine 1-phosphate + CoA + H(+)</text>
        <dbReference type="Rhea" id="RHEA:13725"/>
        <dbReference type="ChEBI" id="CHEBI:15378"/>
        <dbReference type="ChEBI" id="CHEBI:57287"/>
        <dbReference type="ChEBI" id="CHEBI:57288"/>
        <dbReference type="ChEBI" id="CHEBI:57776"/>
        <dbReference type="ChEBI" id="CHEBI:58516"/>
        <dbReference type="EC" id="2.3.1.157"/>
    </reaction>
</comment>
<comment type="caution">
    <text evidence="21">The sequence shown here is derived from an EMBL/GenBank/DDBJ whole genome shotgun (WGS) entry which is preliminary data.</text>
</comment>
<evidence type="ECO:0000256" key="12">
    <source>
        <dbReference type="ARBA" id="ARBA00023268"/>
    </source>
</evidence>
<evidence type="ECO:0000313" key="22">
    <source>
        <dbReference type="Proteomes" id="UP000054858"/>
    </source>
</evidence>
<accession>A0A0W0X1E4</accession>
<dbReference type="SUPFAM" id="SSF53448">
    <property type="entry name" value="Nucleotide-diphospho-sugar transferases"/>
    <property type="match status" value="1"/>
</dbReference>
<comment type="similarity">
    <text evidence="3 18">In the N-terminal section; belongs to the N-acetylglucosamine-1-phosphate uridyltransferase family.</text>
</comment>
<comment type="pathway">
    <text evidence="18">Nucleotide-sugar biosynthesis; UDP-N-acetyl-alpha-D-glucosamine biosynthesis; UDP-N-acetyl-alpha-D-glucosamine from N-acetyl-alpha-D-glucosamine 1-phosphate: step 1/1.</text>
</comment>
<dbReference type="GO" id="GO:0009252">
    <property type="term" value="P:peptidoglycan biosynthetic process"/>
    <property type="evidence" value="ECO:0007669"/>
    <property type="project" value="UniProtKB-UniRule"/>
</dbReference>
<feature type="binding site" evidence="18">
    <location>
        <position position="154"/>
    </location>
    <ligand>
        <name>UDP-N-acetyl-alpha-D-glucosamine</name>
        <dbReference type="ChEBI" id="CHEBI:57705"/>
    </ligand>
</feature>
<dbReference type="GO" id="GO:0000902">
    <property type="term" value="P:cell morphogenesis"/>
    <property type="evidence" value="ECO:0007669"/>
    <property type="project" value="UniProtKB-UniRule"/>
</dbReference>
<feature type="binding site" evidence="18">
    <location>
        <position position="423"/>
    </location>
    <ligand>
        <name>acetyl-CoA</name>
        <dbReference type="ChEBI" id="CHEBI:57288"/>
    </ligand>
</feature>
<dbReference type="RefSeq" id="WP_025386734.1">
    <property type="nucleotide sequence ID" value="NZ_LCUA01000014.1"/>
</dbReference>
<dbReference type="Gene3D" id="2.160.10.10">
    <property type="entry name" value="Hexapeptide repeat proteins"/>
    <property type="match status" value="1"/>
</dbReference>
<dbReference type="GO" id="GO:0016020">
    <property type="term" value="C:membrane"/>
    <property type="evidence" value="ECO:0007669"/>
    <property type="project" value="GOC"/>
</dbReference>